<dbReference type="Proteomes" id="UP000016511">
    <property type="component" value="Unassembled WGS sequence"/>
</dbReference>
<protein>
    <submittedName>
        <fullName evidence="1">Uncharacterized protein</fullName>
    </submittedName>
</protein>
<dbReference type="STRING" id="649747.HMPREF0083_06107"/>
<sequence>MFLNGQNKCEGGAFFMIQVKLQPACSSIMYFDAVKGGRTSFTTESDVLIGQLSREEFTSFLKDNNLVPYHDALKSYESGEIVGRFESIE</sequence>
<name>U1WPT0_ANEAE</name>
<evidence type="ECO:0000313" key="1">
    <source>
        <dbReference type="EMBL" id="ERI04273.1"/>
    </source>
</evidence>
<dbReference type="AlphaFoldDB" id="U1WPT0"/>
<proteinExistence type="predicted"/>
<reference evidence="1 2" key="1">
    <citation type="submission" date="2013-08" db="EMBL/GenBank/DDBJ databases">
        <authorList>
            <person name="Weinstock G."/>
            <person name="Sodergren E."/>
            <person name="Wylie T."/>
            <person name="Fulton L."/>
            <person name="Fulton R."/>
            <person name="Fronick C."/>
            <person name="O'Laughlin M."/>
            <person name="Godfrey J."/>
            <person name="Miner T."/>
            <person name="Herter B."/>
            <person name="Appelbaum E."/>
            <person name="Cordes M."/>
            <person name="Lek S."/>
            <person name="Wollam A."/>
            <person name="Pepin K.H."/>
            <person name="Palsikar V.B."/>
            <person name="Mitreva M."/>
            <person name="Wilson R.K."/>
        </authorList>
    </citation>
    <scope>NUCLEOTIDE SEQUENCE [LARGE SCALE GENOMIC DNA]</scope>
    <source>
        <strain evidence="1 2">ATCC 12856</strain>
    </source>
</reference>
<comment type="caution">
    <text evidence="1">The sequence shown here is derived from an EMBL/GenBank/DDBJ whole genome shotgun (WGS) entry which is preliminary data.</text>
</comment>
<gene>
    <name evidence="1" type="ORF">HMPREF0083_06107</name>
</gene>
<organism evidence="1 2">
    <name type="scientific">Aneurinibacillus aneurinilyticus ATCC 12856</name>
    <dbReference type="NCBI Taxonomy" id="649747"/>
    <lineage>
        <taxon>Bacteria</taxon>
        <taxon>Bacillati</taxon>
        <taxon>Bacillota</taxon>
        <taxon>Bacilli</taxon>
        <taxon>Bacillales</taxon>
        <taxon>Paenibacillaceae</taxon>
        <taxon>Aneurinibacillus group</taxon>
        <taxon>Aneurinibacillus</taxon>
    </lineage>
</organism>
<accession>U1WPT0</accession>
<dbReference type="HOGENOM" id="CLU_2448210_0_0_9"/>
<dbReference type="PATRIC" id="fig|649747.3.peg.5457"/>
<evidence type="ECO:0000313" key="2">
    <source>
        <dbReference type="Proteomes" id="UP000016511"/>
    </source>
</evidence>
<keyword evidence="2" id="KW-1185">Reference proteome</keyword>
<dbReference type="EMBL" id="AWSJ01000389">
    <property type="protein sequence ID" value="ERI04273.1"/>
    <property type="molecule type" value="Genomic_DNA"/>
</dbReference>